<reference evidence="1 2" key="1">
    <citation type="submission" date="2021-06" db="EMBL/GenBank/DDBJ databases">
        <title>Caerostris darwini draft genome.</title>
        <authorList>
            <person name="Kono N."/>
            <person name="Arakawa K."/>
        </authorList>
    </citation>
    <scope>NUCLEOTIDE SEQUENCE [LARGE SCALE GENOMIC DNA]</scope>
</reference>
<dbReference type="Proteomes" id="UP001054837">
    <property type="component" value="Unassembled WGS sequence"/>
</dbReference>
<organism evidence="1 2">
    <name type="scientific">Caerostris darwini</name>
    <dbReference type="NCBI Taxonomy" id="1538125"/>
    <lineage>
        <taxon>Eukaryota</taxon>
        <taxon>Metazoa</taxon>
        <taxon>Ecdysozoa</taxon>
        <taxon>Arthropoda</taxon>
        <taxon>Chelicerata</taxon>
        <taxon>Arachnida</taxon>
        <taxon>Araneae</taxon>
        <taxon>Araneomorphae</taxon>
        <taxon>Entelegynae</taxon>
        <taxon>Araneoidea</taxon>
        <taxon>Araneidae</taxon>
        <taxon>Caerostris</taxon>
    </lineage>
</organism>
<name>A0AAV4TT26_9ARAC</name>
<proteinExistence type="predicted"/>
<sequence>MEIWNCEFCNFPVTNIEVHYCRNFGNEHRQSSATLPRSSSANWVQDVDSRSALPLTYDSGWPAVNQFNSSMHQSVLPGIHQQTYCEEMSAAEMVSQYGVTDQNPYNPGTSDFLFPGRPPIEENESQSIHLQHTTGTSNVIIDQNYQYREALIPEHTPMSIADCNSLPGFQQTFGQRNALKNRMVQHPTAPSQMECSGVFRTNEVSSNFPSTYNNFGLSGYMSTNEIMQYSGMALETPILSIPNAQYSTRNPIHPTNFIEQKKNLPV</sequence>
<gene>
    <name evidence="1" type="ORF">CDAR_523701</name>
</gene>
<evidence type="ECO:0000313" key="2">
    <source>
        <dbReference type="Proteomes" id="UP001054837"/>
    </source>
</evidence>
<dbReference type="EMBL" id="BPLQ01010182">
    <property type="protein sequence ID" value="GIY48989.1"/>
    <property type="molecule type" value="Genomic_DNA"/>
</dbReference>
<dbReference type="AlphaFoldDB" id="A0AAV4TT26"/>
<accession>A0AAV4TT26</accession>
<evidence type="ECO:0000313" key="1">
    <source>
        <dbReference type="EMBL" id="GIY48989.1"/>
    </source>
</evidence>
<keyword evidence="2" id="KW-1185">Reference proteome</keyword>
<protein>
    <submittedName>
        <fullName evidence="1">Uncharacterized protein</fullName>
    </submittedName>
</protein>
<comment type="caution">
    <text evidence="1">The sequence shown here is derived from an EMBL/GenBank/DDBJ whole genome shotgun (WGS) entry which is preliminary data.</text>
</comment>